<dbReference type="RefSeq" id="WP_343847712.1">
    <property type="nucleotide sequence ID" value="NZ_BAAAIO010000001.1"/>
</dbReference>
<accession>A0ABS4WM61</accession>
<name>A0ABS4WM61_9MICO</name>
<dbReference type="Proteomes" id="UP000703720">
    <property type="component" value="Unassembled WGS sequence"/>
</dbReference>
<comment type="caution">
    <text evidence="1">The sequence shown here is derived from an EMBL/GenBank/DDBJ whole genome shotgun (WGS) entry which is preliminary data.</text>
</comment>
<evidence type="ECO:0000313" key="1">
    <source>
        <dbReference type="EMBL" id="MBP2377281.1"/>
    </source>
</evidence>
<reference evidence="1 2" key="1">
    <citation type="submission" date="2021-03" db="EMBL/GenBank/DDBJ databases">
        <title>Sequencing the genomes of 1000 actinobacteria strains.</title>
        <authorList>
            <person name="Klenk H.-P."/>
        </authorList>
    </citation>
    <scope>NUCLEOTIDE SEQUENCE [LARGE SCALE GENOMIC DNA]</scope>
    <source>
        <strain evidence="1 2">DSM 13468</strain>
    </source>
</reference>
<keyword evidence="2" id="KW-1185">Reference proteome</keyword>
<organism evidence="1 2">
    <name type="scientific">Microbacterium phyllosphaerae</name>
    <dbReference type="NCBI Taxonomy" id="124798"/>
    <lineage>
        <taxon>Bacteria</taxon>
        <taxon>Bacillati</taxon>
        <taxon>Actinomycetota</taxon>
        <taxon>Actinomycetes</taxon>
        <taxon>Micrococcales</taxon>
        <taxon>Microbacteriaceae</taxon>
        <taxon>Microbacterium</taxon>
    </lineage>
</organism>
<protein>
    <submittedName>
        <fullName evidence="1">Uncharacterized protein</fullName>
    </submittedName>
</protein>
<sequence>MMDTLNNRSPRSVLVADDSLYLDITGDSDSVSLVDDLDAMVVPYSVMPAGNETQVNAVRELLRAAGQLIPGALLIKNPYESEVFEFSEYALESFASAKYHHLATVAKLLGATDVRFEDAKIERQTAATNGGVRAMIPGLGGGDTDVSKEVARKLDARLEGQLTFGGGEPDPEAALEFLRRHNLANDQQLKSLVEMRTGSNPIQGYRMTLSGTRESDANLRAALSIAESVSGKKGINVGATFTREVKSIRSIEITTSIKF</sequence>
<dbReference type="EMBL" id="JAGIOA010000001">
    <property type="protein sequence ID" value="MBP2377281.1"/>
    <property type="molecule type" value="Genomic_DNA"/>
</dbReference>
<gene>
    <name evidence="1" type="ORF">JOF42_000776</name>
</gene>
<evidence type="ECO:0000313" key="2">
    <source>
        <dbReference type="Proteomes" id="UP000703720"/>
    </source>
</evidence>
<proteinExistence type="predicted"/>